<evidence type="ECO:0000313" key="2">
    <source>
        <dbReference type="EMBL" id="KAJ7740087.1"/>
    </source>
</evidence>
<protein>
    <submittedName>
        <fullName evidence="2">Uncharacterized protein</fullName>
    </submittedName>
</protein>
<keyword evidence="3" id="KW-1185">Reference proteome</keyword>
<sequence>MFQLARTLHIRERGQQTGGKTSTGVGYLRGSAKGKGKTRRKRKERVAKSESMDVERKRMSSADGDDEAYVFTSLFFHDHRLCRHRPHHLRQPAPSGASRPPPAASACKPLRCNVNFLAGPTPTSSSKPGRPTAVSRLSTSPPRLGPPLLLSLLTVIPCVSSFVDRLSFTTRPRLLFIFGITPAIRVRARRSHPSPSCSHLRFELIFVLALL</sequence>
<dbReference type="EMBL" id="JARKIB010000104">
    <property type="protein sequence ID" value="KAJ7740087.1"/>
    <property type="molecule type" value="Genomic_DNA"/>
</dbReference>
<reference evidence="2" key="1">
    <citation type="submission" date="2023-03" db="EMBL/GenBank/DDBJ databases">
        <title>Massive genome expansion in bonnet fungi (Mycena s.s.) driven by repeated elements and novel gene families across ecological guilds.</title>
        <authorList>
            <consortium name="Lawrence Berkeley National Laboratory"/>
            <person name="Harder C.B."/>
            <person name="Miyauchi S."/>
            <person name="Viragh M."/>
            <person name="Kuo A."/>
            <person name="Thoen E."/>
            <person name="Andreopoulos B."/>
            <person name="Lu D."/>
            <person name="Skrede I."/>
            <person name="Drula E."/>
            <person name="Henrissat B."/>
            <person name="Morin E."/>
            <person name="Kohler A."/>
            <person name="Barry K."/>
            <person name="LaButti K."/>
            <person name="Morin E."/>
            <person name="Salamov A."/>
            <person name="Lipzen A."/>
            <person name="Mereny Z."/>
            <person name="Hegedus B."/>
            <person name="Baldrian P."/>
            <person name="Stursova M."/>
            <person name="Weitz H."/>
            <person name="Taylor A."/>
            <person name="Grigoriev I.V."/>
            <person name="Nagy L.G."/>
            <person name="Martin F."/>
            <person name="Kauserud H."/>
        </authorList>
    </citation>
    <scope>NUCLEOTIDE SEQUENCE</scope>
    <source>
        <strain evidence="2">CBHHK182m</strain>
    </source>
</reference>
<evidence type="ECO:0000256" key="1">
    <source>
        <dbReference type="SAM" id="MobiDB-lite"/>
    </source>
</evidence>
<feature type="compositionally biased region" description="Basic residues" evidence="1">
    <location>
        <begin position="32"/>
        <end position="45"/>
    </location>
</feature>
<name>A0AAD7IEC7_9AGAR</name>
<feature type="region of interest" description="Disordered" evidence="1">
    <location>
        <begin position="118"/>
        <end position="140"/>
    </location>
</feature>
<feature type="region of interest" description="Disordered" evidence="1">
    <location>
        <begin position="1"/>
        <end position="62"/>
    </location>
</feature>
<comment type="caution">
    <text evidence="2">The sequence shown here is derived from an EMBL/GenBank/DDBJ whole genome shotgun (WGS) entry which is preliminary data.</text>
</comment>
<feature type="region of interest" description="Disordered" evidence="1">
    <location>
        <begin position="87"/>
        <end position="106"/>
    </location>
</feature>
<evidence type="ECO:0000313" key="3">
    <source>
        <dbReference type="Proteomes" id="UP001215598"/>
    </source>
</evidence>
<organism evidence="2 3">
    <name type="scientific">Mycena metata</name>
    <dbReference type="NCBI Taxonomy" id="1033252"/>
    <lineage>
        <taxon>Eukaryota</taxon>
        <taxon>Fungi</taxon>
        <taxon>Dikarya</taxon>
        <taxon>Basidiomycota</taxon>
        <taxon>Agaricomycotina</taxon>
        <taxon>Agaricomycetes</taxon>
        <taxon>Agaricomycetidae</taxon>
        <taxon>Agaricales</taxon>
        <taxon>Marasmiineae</taxon>
        <taxon>Mycenaceae</taxon>
        <taxon>Mycena</taxon>
    </lineage>
</organism>
<proteinExistence type="predicted"/>
<feature type="compositionally biased region" description="Basic and acidic residues" evidence="1">
    <location>
        <begin position="46"/>
        <end position="60"/>
    </location>
</feature>
<accession>A0AAD7IEC7</accession>
<gene>
    <name evidence="2" type="ORF">B0H16DRAFT_1694330</name>
</gene>
<dbReference type="AlphaFoldDB" id="A0AAD7IEC7"/>
<dbReference type="Proteomes" id="UP001215598">
    <property type="component" value="Unassembled WGS sequence"/>
</dbReference>